<dbReference type="PANTHER" id="PTHR11097:SF14">
    <property type="entry name" value="EXOSOME COMPLEX COMPONENT RRP45"/>
    <property type="match status" value="1"/>
</dbReference>
<dbReference type="GO" id="GO:0034473">
    <property type="term" value="P:U1 snRNA 3'-end processing"/>
    <property type="evidence" value="ECO:0007669"/>
    <property type="project" value="TreeGrafter"/>
</dbReference>
<gene>
    <name evidence="7" type="ORF">BCR44DRAFT_1478867</name>
</gene>
<protein>
    <submittedName>
        <fullName evidence="7">Ribosomal protein S5 domain 2-type protein</fullName>
    </submittedName>
</protein>
<comment type="similarity">
    <text evidence="3">Belongs to the RNase PH family.</text>
</comment>
<dbReference type="GO" id="GO:0000176">
    <property type="term" value="C:nuclear exosome (RNase complex)"/>
    <property type="evidence" value="ECO:0007669"/>
    <property type="project" value="TreeGrafter"/>
</dbReference>
<dbReference type="PANTHER" id="PTHR11097">
    <property type="entry name" value="EXOSOME COMPLEX EXONUCLEASE RIBOSOMAL RNA PROCESSING PROTEIN"/>
    <property type="match status" value="1"/>
</dbReference>
<dbReference type="Pfam" id="PF01138">
    <property type="entry name" value="RNase_PH"/>
    <property type="match status" value="1"/>
</dbReference>
<feature type="domain" description="Exoribonuclease phosphorolytic" evidence="6">
    <location>
        <begin position="157"/>
        <end position="206"/>
    </location>
</feature>
<dbReference type="STRING" id="765915.A0A1Y2I465"/>
<dbReference type="GO" id="GO:0071028">
    <property type="term" value="P:nuclear mRNA surveillance"/>
    <property type="evidence" value="ECO:0007669"/>
    <property type="project" value="TreeGrafter"/>
</dbReference>
<dbReference type="GO" id="GO:0071035">
    <property type="term" value="P:nuclear polyadenylation-dependent rRNA catabolic process"/>
    <property type="evidence" value="ECO:0007669"/>
    <property type="project" value="TreeGrafter"/>
</dbReference>
<evidence type="ECO:0000256" key="2">
    <source>
        <dbReference type="ARBA" id="ARBA00004496"/>
    </source>
</evidence>
<evidence type="ECO:0000256" key="3">
    <source>
        <dbReference type="ARBA" id="ARBA00006678"/>
    </source>
</evidence>
<sequence length="249" mass="27102">MGKSLLVSTSERNTLLQALAQGVRTDGRGLHDLRPVQVVYGKDFGYVTVTLGRTRCSATLSLAFPEEELFVSRTIEKCLRRSRAIDTEGLCIVAGQQVWHVRVDVRVLDNDGNMVDCACLAALAALLHFRRPDVTVTNGGSDVTVHSMLEKNLAINLIDPNLLEEAEKDGTLTIASNVHREICAVSLSGGAPLPADRILQCAQLATVKVAHLTRTLHAALKQDYDRRGIKLHASNIFDKLQAEGGVIQD</sequence>
<comment type="caution">
    <text evidence="7">The sequence shown here is derived from an EMBL/GenBank/DDBJ whole genome shotgun (WGS) entry which is preliminary data.</text>
</comment>
<dbReference type="InterPro" id="IPR036345">
    <property type="entry name" value="ExoRNase_PH_dom2_sf"/>
</dbReference>
<evidence type="ECO:0000259" key="6">
    <source>
        <dbReference type="Pfam" id="PF03725"/>
    </source>
</evidence>
<dbReference type="GO" id="GO:0005840">
    <property type="term" value="C:ribosome"/>
    <property type="evidence" value="ECO:0007669"/>
    <property type="project" value="UniProtKB-KW"/>
</dbReference>
<organism evidence="7 8">
    <name type="scientific">Catenaria anguillulae PL171</name>
    <dbReference type="NCBI Taxonomy" id="765915"/>
    <lineage>
        <taxon>Eukaryota</taxon>
        <taxon>Fungi</taxon>
        <taxon>Fungi incertae sedis</taxon>
        <taxon>Blastocladiomycota</taxon>
        <taxon>Blastocladiomycetes</taxon>
        <taxon>Blastocladiales</taxon>
        <taxon>Catenariaceae</taxon>
        <taxon>Catenaria</taxon>
    </lineage>
</organism>
<dbReference type="Pfam" id="PF03725">
    <property type="entry name" value="RNase_PH_C"/>
    <property type="match status" value="1"/>
</dbReference>
<dbReference type="GO" id="GO:0016075">
    <property type="term" value="P:rRNA catabolic process"/>
    <property type="evidence" value="ECO:0007669"/>
    <property type="project" value="TreeGrafter"/>
</dbReference>
<dbReference type="AlphaFoldDB" id="A0A1Y2I465"/>
<keyword evidence="4" id="KW-0963">Cytoplasm</keyword>
<dbReference type="GO" id="GO:0034475">
    <property type="term" value="P:U4 snRNA 3'-end processing"/>
    <property type="evidence" value="ECO:0007669"/>
    <property type="project" value="TreeGrafter"/>
</dbReference>
<keyword evidence="7" id="KW-0689">Ribosomal protein</keyword>
<dbReference type="InterPro" id="IPR027408">
    <property type="entry name" value="PNPase/RNase_PH_dom_sf"/>
</dbReference>
<evidence type="ECO:0000259" key="5">
    <source>
        <dbReference type="Pfam" id="PF01138"/>
    </source>
</evidence>
<dbReference type="EMBL" id="MCFL01000001">
    <property type="protein sequence ID" value="ORZ41665.1"/>
    <property type="molecule type" value="Genomic_DNA"/>
</dbReference>
<dbReference type="Gene3D" id="3.30.230.70">
    <property type="entry name" value="GHMP Kinase, N-terminal domain"/>
    <property type="match status" value="2"/>
</dbReference>
<accession>A0A1Y2I465</accession>
<dbReference type="InterPro" id="IPR001247">
    <property type="entry name" value="ExoRNase_PH_dom1"/>
</dbReference>
<evidence type="ECO:0000313" key="7">
    <source>
        <dbReference type="EMBL" id="ORZ41665.1"/>
    </source>
</evidence>
<dbReference type="InterPro" id="IPR020568">
    <property type="entry name" value="Ribosomal_Su5_D2-typ_SF"/>
</dbReference>
<comment type="subcellular location">
    <subcellularLocation>
        <location evidence="2">Cytoplasm</location>
    </subcellularLocation>
    <subcellularLocation>
        <location evidence="1">Nucleus</location>
    </subcellularLocation>
</comment>
<reference evidence="7 8" key="1">
    <citation type="submission" date="2016-07" db="EMBL/GenBank/DDBJ databases">
        <title>Pervasive Adenine N6-methylation of Active Genes in Fungi.</title>
        <authorList>
            <consortium name="DOE Joint Genome Institute"/>
            <person name="Mondo S.J."/>
            <person name="Dannebaum R.O."/>
            <person name="Kuo R.C."/>
            <person name="Labutti K."/>
            <person name="Haridas S."/>
            <person name="Kuo A."/>
            <person name="Salamov A."/>
            <person name="Ahrendt S.R."/>
            <person name="Lipzen A."/>
            <person name="Sullivan W."/>
            <person name="Andreopoulos W.B."/>
            <person name="Clum A."/>
            <person name="Lindquist E."/>
            <person name="Daum C."/>
            <person name="Ramamoorthy G.K."/>
            <person name="Gryganskyi A."/>
            <person name="Culley D."/>
            <person name="Magnuson J.K."/>
            <person name="James T.Y."/>
            <person name="O'Malley M.A."/>
            <person name="Stajich J.E."/>
            <person name="Spatafora J.W."/>
            <person name="Visel A."/>
            <person name="Grigoriev I.V."/>
        </authorList>
    </citation>
    <scope>NUCLEOTIDE SEQUENCE [LARGE SCALE GENOMIC DNA]</scope>
    <source>
        <strain evidence="7 8">PL171</strain>
    </source>
</reference>
<name>A0A1Y2I465_9FUNG</name>
<evidence type="ECO:0000256" key="4">
    <source>
        <dbReference type="ARBA" id="ARBA00022490"/>
    </source>
</evidence>
<dbReference type="SUPFAM" id="SSF54211">
    <property type="entry name" value="Ribosomal protein S5 domain 2-like"/>
    <property type="match status" value="1"/>
</dbReference>
<feature type="domain" description="Exoribonuclease phosphorolytic" evidence="5">
    <location>
        <begin position="66"/>
        <end position="132"/>
    </location>
</feature>
<keyword evidence="7" id="KW-0687">Ribonucleoprotein</keyword>
<proteinExistence type="inferred from homology"/>
<evidence type="ECO:0000313" key="8">
    <source>
        <dbReference type="Proteomes" id="UP000193411"/>
    </source>
</evidence>
<dbReference type="GO" id="GO:0035925">
    <property type="term" value="F:mRNA 3'-UTR AU-rich region binding"/>
    <property type="evidence" value="ECO:0007669"/>
    <property type="project" value="TreeGrafter"/>
</dbReference>
<dbReference type="InterPro" id="IPR050590">
    <property type="entry name" value="Exosome_comp_Rrp42_subfam"/>
</dbReference>
<dbReference type="GO" id="GO:0071038">
    <property type="term" value="P:TRAMP-dependent tRNA surveillance pathway"/>
    <property type="evidence" value="ECO:0007669"/>
    <property type="project" value="TreeGrafter"/>
</dbReference>
<dbReference type="GO" id="GO:0034476">
    <property type="term" value="P:U5 snRNA 3'-end processing"/>
    <property type="evidence" value="ECO:0007669"/>
    <property type="project" value="TreeGrafter"/>
</dbReference>
<keyword evidence="8" id="KW-1185">Reference proteome</keyword>
<dbReference type="GO" id="GO:0000177">
    <property type="term" value="C:cytoplasmic exosome (RNase complex)"/>
    <property type="evidence" value="ECO:0007669"/>
    <property type="project" value="TreeGrafter"/>
</dbReference>
<evidence type="ECO:0000256" key="1">
    <source>
        <dbReference type="ARBA" id="ARBA00004123"/>
    </source>
</evidence>
<dbReference type="InterPro" id="IPR015847">
    <property type="entry name" value="ExoRNase_PH_dom2"/>
</dbReference>
<dbReference type="Proteomes" id="UP000193411">
    <property type="component" value="Unassembled WGS sequence"/>
</dbReference>
<dbReference type="OrthoDB" id="10264038at2759"/>
<dbReference type="SUPFAM" id="SSF55666">
    <property type="entry name" value="Ribonuclease PH domain 2-like"/>
    <property type="match status" value="1"/>
</dbReference>
<dbReference type="GO" id="GO:0000467">
    <property type="term" value="P:exonucleolytic trimming to generate mature 3'-end of 5.8S rRNA from tricistronic rRNA transcript (SSU-rRNA, 5.8S rRNA, LSU-rRNA)"/>
    <property type="evidence" value="ECO:0007669"/>
    <property type="project" value="TreeGrafter"/>
</dbReference>